<dbReference type="AlphaFoldDB" id="A0A077WUF5"/>
<proteinExistence type="predicted"/>
<sequence length="101" mass="10665">MASLTWIFAYGVENNGTPDCWKDAVVEAIKMESIMRKYQDPDITHLASGVPSNASATPLAAGTSISPNDSISNALSDLAEGFKALKIHLIEQSGLVALSNS</sequence>
<accession>A0A077WUF5</accession>
<name>A0A077WUF5_9FUNG</name>
<reference evidence="1" key="1">
    <citation type="journal article" date="2014" name="Genome Announc.">
        <title>De novo whole-genome sequence and genome annotation of Lichtheimia ramosa.</title>
        <authorList>
            <person name="Linde J."/>
            <person name="Schwartze V."/>
            <person name="Binder U."/>
            <person name="Lass-Florl C."/>
            <person name="Voigt K."/>
            <person name="Horn F."/>
        </authorList>
    </citation>
    <scope>NUCLEOTIDE SEQUENCE</scope>
    <source>
        <strain evidence="1">JMRC FSU:6197</strain>
    </source>
</reference>
<organism evidence="1">
    <name type="scientific">Lichtheimia ramosa</name>
    <dbReference type="NCBI Taxonomy" id="688394"/>
    <lineage>
        <taxon>Eukaryota</taxon>
        <taxon>Fungi</taxon>
        <taxon>Fungi incertae sedis</taxon>
        <taxon>Mucoromycota</taxon>
        <taxon>Mucoromycotina</taxon>
        <taxon>Mucoromycetes</taxon>
        <taxon>Mucorales</taxon>
        <taxon>Lichtheimiaceae</taxon>
        <taxon>Lichtheimia</taxon>
    </lineage>
</organism>
<evidence type="ECO:0000313" key="1">
    <source>
        <dbReference type="EMBL" id="CDS11251.1"/>
    </source>
</evidence>
<protein>
    <submittedName>
        <fullName evidence="1">Uncharacterized protein</fullName>
    </submittedName>
</protein>
<gene>
    <name evidence="1" type="ORF">LRAMOSA03514</name>
</gene>
<dbReference type="EMBL" id="LK023346">
    <property type="protein sequence ID" value="CDS11251.1"/>
    <property type="molecule type" value="Genomic_DNA"/>
</dbReference>